<dbReference type="InterPro" id="IPR012327">
    <property type="entry name" value="MeTrfase_D12"/>
</dbReference>
<dbReference type="PROSITE" id="PS00092">
    <property type="entry name" value="N6_MTASE"/>
    <property type="match status" value="1"/>
</dbReference>
<keyword evidence="7" id="KW-1185">Reference proteome</keyword>
<evidence type="ECO:0000256" key="2">
    <source>
        <dbReference type="ARBA" id="ARBA00022603"/>
    </source>
</evidence>
<dbReference type="SUPFAM" id="SSF53335">
    <property type="entry name" value="S-adenosyl-L-methionine-dependent methyltransferases"/>
    <property type="match status" value="1"/>
</dbReference>
<keyword evidence="3 6" id="KW-0808">Transferase</keyword>
<dbReference type="InterPro" id="IPR002052">
    <property type="entry name" value="DNA_methylase_N6_adenine_CS"/>
</dbReference>
<dbReference type="GO" id="GO:0003676">
    <property type="term" value="F:nucleic acid binding"/>
    <property type="evidence" value="ECO:0007669"/>
    <property type="project" value="InterPro"/>
</dbReference>
<dbReference type="InterPro" id="IPR029063">
    <property type="entry name" value="SAM-dependent_MTases_sf"/>
</dbReference>
<dbReference type="AlphaFoldDB" id="A0A1Q2MCW8"/>
<dbReference type="OrthoDB" id="9805629at2"/>
<organism evidence="6 7">
    <name type="scientific">Limihaloglobus sulfuriphilus</name>
    <dbReference type="NCBI Taxonomy" id="1851148"/>
    <lineage>
        <taxon>Bacteria</taxon>
        <taxon>Pseudomonadati</taxon>
        <taxon>Planctomycetota</taxon>
        <taxon>Phycisphaerae</taxon>
        <taxon>Sedimentisphaerales</taxon>
        <taxon>Sedimentisphaeraceae</taxon>
        <taxon>Limihaloglobus</taxon>
    </lineage>
</organism>
<dbReference type="EC" id="2.1.1.72" evidence="1"/>
<dbReference type="KEGG" id="pbas:SMSP2_00736"/>
<dbReference type="GO" id="GO:0009307">
    <property type="term" value="P:DNA restriction-modification system"/>
    <property type="evidence" value="ECO:0007669"/>
    <property type="project" value="InterPro"/>
</dbReference>
<dbReference type="GO" id="GO:0032259">
    <property type="term" value="P:methylation"/>
    <property type="evidence" value="ECO:0007669"/>
    <property type="project" value="UniProtKB-KW"/>
</dbReference>
<dbReference type="GO" id="GO:0009007">
    <property type="term" value="F:site-specific DNA-methyltransferase (adenine-specific) activity"/>
    <property type="evidence" value="ECO:0007669"/>
    <property type="project" value="UniProtKB-EC"/>
</dbReference>
<dbReference type="Proteomes" id="UP000188181">
    <property type="component" value="Chromosome"/>
</dbReference>
<keyword evidence="2 6" id="KW-0489">Methyltransferase</keyword>
<dbReference type="EMBL" id="CP019646">
    <property type="protein sequence ID" value="AQQ70388.1"/>
    <property type="molecule type" value="Genomic_DNA"/>
</dbReference>
<dbReference type="STRING" id="1851148.SMSP2_00736"/>
<evidence type="ECO:0000313" key="6">
    <source>
        <dbReference type="EMBL" id="AQQ70388.1"/>
    </source>
</evidence>
<dbReference type="PRINTS" id="PR00505">
    <property type="entry name" value="D12N6MTFRASE"/>
</dbReference>
<name>A0A1Q2MCW8_9BACT</name>
<sequence>MRFIGNKENLVETIYSVISDKKISGDSFFDACAGTVSVARYFKNKDYRVVTSDLLYFSYVLQRAYIVNNSELSFSKLLNTIESKKQSLFSSPLEMVVNYLNHIKPIKGFVSVNYTPGGTDHLDIPRMYYSDYNGKKIDAIRIKIEYWKAEDLINEDEYYVLLACLIETVPFYANITGVYAAFCKKWDPRALKKIILRPIGLVLNHRNNESYNQDSASLLEHIDTDILYIDPPYNQRQYAPNYHILETIARYDQPNIRGVSGMRNYRHQKSRFCNKNTALNELAYYAKKGNFKTLILSYNSEGIMPEKDILSVLSDFGNVELLEFDYLRYKSNNGKSNRNKKYVKEQLYILRKT</sequence>
<dbReference type="RefSeq" id="WP_146682657.1">
    <property type="nucleotide sequence ID" value="NZ_CP019646.1"/>
</dbReference>
<evidence type="ECO:0000256" key="5">
    <source>
        <dbReference type="ARBA" id="ARBA00047942"/>
    </source>
</evidence>
<gene>
    <name evidence="6" type="primary">fokIM_3</name>
    <name evidence="6" type="ORF">SMSP2_00736</name>
</gene>
<comment type="catalytic activity">
    <reaction evidence="5">
        <text>a 2'-deoxyadenosine in DNA + S-adenosyl-L-methionine = an N(6)-methyl-2'-deoxyadenosine in DNA + S-adenosyl-L-homocysteine + H(+)</text>
        <dbReference type="Rhea" id="RHEA:15197"/>
        <dbReference type="Rhea" id="RHEA-COMP:12418"/>
        <dbReference type="Rhea" id="RHEA-COMP:12419"/>
        <dbReference type="ChEBI" id="CHEBI:15378"/>
        <dbReference type="ChEBI" id="CHEBI:57856"/>
        <dbReference type="ChEBI" id="CHEBI:59789"/>
        <dbReference type="ChEBI" id="CHEBI:90615"/>
        <dbReference type="ChEBI" id="CHEBI:90616"/>
        <dbReference type="EC" id="2.1.1.72"/>
    </reaction>
</comment>
<dbReference type="Pfam" id="PF02086">
    <property type="entry name" value="MethyltransfD12"/>
    <property type="match status" value="1"/>
</dbReference>
<keyword evidence="4" id="KW-0949">S-adenosyl-L-methionine</keyword>
<proteinExistence type="predicted"/>
<evidence type="ECO:0000256" key="1">
    <source>
        <dbReference type="ARBA" id="ARBA00011900"/>
    </source>
</evidence>
<dbReference type="REBASE" id="185713">
    <property type="entry name" value="M2.PbaD1VI"/>
</dbReference>
<reference evidence="7" key="1">
    <citation type="submission" date="2017-02" db="EMBL/GenBank/DDBJ databases">
        <title>Comparative genomics and description of representatives of a novel lineage of planctomycetes thriving in anoxic sediments.</title>
        <authorList>
            <person name="Spring S."/>
            <person name="Bunk B."/>
            <person name="Sproer C."/>
        </authorList>
    </citation>
    <scope>NUCLEOTIDE SEQUENCE [LARGE SCALE GENOMIC DNA]</scope>
    <source>
        <strain evidence="7">SM-Chi-D1</strain>
    </source>
</reference>
<evidence type="ECO:0000256" key="4">
    <source>
        <dbReference type="ARBA" id="ARBA00022691"/>
    </source>
</evidence>
<evidence type="ECO:0000256" key="3">
    <source>
        <dbReference type="ARBA" id="ARBA00022679"/>
    </source>
</evidence>
<protein>
    <recommendedName>
        <fullName evidence="1">site-specific DNA-methyltransferase (adenine-specific)</fullName>
        <ecNumber evidence="1">2.1.1.72</ecNumber>
    </recommendedName>
</protein>
<evidence type="ECO:0000313" key="7">
    <source>
        <dbReference type="Proteomes" id="UP000188181"/>
    </source>
</evidence>
<accession>A0A1Q2MCW8</accession>